<sequence length="156" mass="17776">MPWGRLIPRIRMLTTTGPLGTAQVGLPTAYGASGQAPGGLPLGPGRDRLLPTSLHSEVHIMLPHGIGRQSGLPWEKLIPRKRNVDYYGTIRYSTSRDYSLCNSLNDWIKVRCREFDNFEWRLANCERLELAYSNLILVEFKTGFHIRELGDQRNLR</sequence>
<proteinExistence type="predicted"/>
<dbReference type="EMBL" id="LR862137">
    <property type="protein sequence ID" value="CAD1844015.1"/>
    <property type="molecule type" value="Genomic_DNA"/>
</dbReference>
<accession>A0A6V7QMM7</accession>
<reference evidence="1" key="1">
    <citation type="submission" date="2020-07" db="EMBL/GenBank/DDBJ databases">
        <authorList>
            <person name="Lin J."/>
        </authorList>
    </citation>
    <scope>NUCLEOTIDE SEQUENCE</scope>
</reference>
<protein>
    <submittedName>
        <fullName evidence="1">Uncharacterized protein</fullName>
    </submittedName>
</protein>
<gene>
    <name evidence="1" type="ORF">CB5_LOCUS27226</name>
</gene>
<dbReference type="AlphaFoldDB" id="A0A6V7QMM7"/>
<name>A0A6V7QMM7_ANACO</name>
<evidence type="ECO:0000313" key="1">
    <source>
        <dbReference type="EMBL" id="CAD1844015.1"/>
    </source>
</evidence>
<organism evidence="1">
    <name type="scientific">Ananas comosus var. bracteatus</name>
    <name type="common">red pineapple</name>
    <dbReference type="NCBI Taxonomy" id="296719"/>
    <lineage>
        <taxon>Eukaryota</taxon>
        <taxon>Viridiplantae</taxon>
        <taxon>Streptophyta</taxon>
        <taxon>Embryophyta</taxon>
        <taxon>Tracheophyta</taxon>
        <taxon>Spermatophyta</taxon>
        <taxon>Magnoliopsida</taxon>
        <taxon>Liliopsida</taxon>
        <taxon>Poales</taxon>
        <taxon>Bromeliaceae</taxon>
        <taxon>Bromelioideae</taxon>
        <taxon>Ananas</taxon>
    </lineage>
</organism>